<dbReference type="GeneID" id="65109881"/>
<dbReference type="EMBL" id="MF036692">
    <property type="protein sequence ID" value="ARW58140.1"/>
    <property type="molecule type" value="Genomic_DNA"/>
</dbReference>
<name>A0A1Z1LZ86_9CAUD</name>
<dbReference type="Gene3D" id="6.20.230.10">
    <property type="match status" value="3"/>
</dbReference>
<evidence type="ECO:0000313" key="2">
    <source>
        <dbReference type="EMBL" id="ARW58140.1"/>
    </source>
</evidence>
<dbReference type="Pfam" id="PF07921">
    <property type="entry name" value="Fibritin_C"/>
    <property type="match status" value="1"/>
</dbReference>
<protein>
    <submittedName>
        <fullName evidence="2">Fibritin neck whisker protein</fullName>
    </submittedName>
</protein>
<feature type="domain" description="Fibritin C-terminal" evidence="1">
    <location>
        <begin position="375"/>
        <end position="454"/>
    </location>
</feature>
<evidence type="ECO:0000313" key="3">
    <source>
        <dbReference type="Proteomes" id="UP000225074"/>
    </source>
</evidence>
<accession>A0A1Z1LZ86</accession>
<sequence>MINDLELKDIPFVDGLPDDGQQRIRWVRTGDCLSAAETKNGNEGFLNVVGVQLQKNIVLLDENAKTTEKSVNELVANVNNINEALSMGSDTEVIKQVGINKENIEVLQVHTQNAEDDIGELQTNLDSLTEDVGVFDPAADSLYRTVRDNLVWIKKEMGQYPGQDFNGQSVVGNLASGMKRRIMDNTGEITKQEVRIKTLEDNYQNSDIGSLTLEVNKLRKEVGPSSSAKVDNIYKRTDSLELRTSSMDRSIDDIEVAIGLGGIPIIEKVNSNTQSISNLSAQINTPVTGISPRLISLENVIGNENKPTSVSGKVFILRRDLDVLTSVVGNDTSSGLRGDVAWLNKRVGIVPVGEQPAEDTAFGQIITLNAIMNENASAIQDLQVEIGNNNEGIKGQVIRLTTLVNGTNPNGSTVEERGLLNTAKQHDTAIKNSVQEAPKNNQIYGRKNGEWAVVEGTDVSRFIVDAPDDGAEYVRKNKEWVEPTPIDLTGYLKDAPADTKLYGRSDNSWEEVVIPTIPDVSEFITEAPSDTKLYGRKDESWEEVIIPDVPDISDLIPEAPKDGKAYVRKDGVWVDLDTILNPVA</sequence>
<evidence type="ECO:0000259" key="1">
    <source>
        <dbReference type="Pfam" id="PF07921"/>
    </source>
</evidence>
<dbReference type="SUPFAM" id="SSF58046">
    <property type="entry name" value="Fibritin"/>
    <property type="match status" value="3"/>
</dbReference>
<organism evidence="2 3">
    <name type="scientific">Serratia phage X20</name>
    <dbReference type="NCBI Taxonomy" id="2006942"/>
    <lineage>
        <taxon>Viruses</taxon>
        <taxon>Duplodnaviria</taxon>
        <taxon>Heunggongvirae</taxon>
        <taxon>Uroviricota</taxon>
        <taxon>Caudoviricetes</taxon>
        <taxon>Pantevenvirales</taxon>
        <taxon>Straboviridae</taxon>
        <taxon>Tevenvirinae</taxon>
        <taxon>Winklervirus</taxon>
        <taxon>Winklervirus xtwenty</taxon>
    </lineage>
</organism>
<dbReference type="RefSeq" id="YP_010092318.1">
    <property type="nucleotide sequence ID" value="NC_055728.1"/>
</dbReference>
<dbReference type="Gene3D" id="1.20.5.320">
    <property type="entry name" value="6-Phosphogluconate Dehydrogenase, domain 3"/>
    <property type="match status" value="2"/>
</dbReference>
<proteinExistence type="predicted"/>
<keyword evidence="3" id="KW-1185">Reference proteome</keyword>
<dbReference type="Proteomes" id="UP000225074">
    <property type="component" value="Genome"/>
</dbReference>
<dbReference type="KEGG" id="vg:65109881"/>
<reference evidence="2 3" key="1">
    <citation type="submission" date="2017-05" db="EMBL/GenBank/DDBJ databases">
        <title>Environmental T4-family bacteriophages evolve to escape abortive infection via multiple routes in a bacterial host employing #altruistic suicide# through Type III toxin-antitoxin systems.</title>
        <authorList>
            <person name="Chen B."/>
            <person name="Akusobi C."/>
            <person name="Fang X."/>
            <person name="Salmond G.P.C."/>
        </authorList>
    </citation>
    <scope>NUCLEOTIDE SEQUENCE [LARGE SCALE GENOMIC DNA]</scope>
</reference>
<dbReference type="PRINTS" id="PR01880">
    <property type="entry name" value="FIBRITIN"/>
</dbReference>
<dbReference type="InterPro" id="IPR012473">
    <property type="entry name" value="Fibritin_C"/>
</dbReference>